<keyword evidence="2" id="KW-1185">Reference proteome</keyword>
<sequence>MSDKSSFFAQSSSFIQRRSFLKYAGATAGTAALVLAGCKDDAPGVEPANTMVEVGSADNGVLNYAYALEQLEAAFYLRLRTGLYYTTIATAAEKQILDDLAKHEKTHVDFLKSVIPSGSIIKTLEVDFSSINFDTRQTVLMAAMTFEDLGVAAYNGAARYLTNPLTVLTLGKIVSVEARHAALIRDLLTYNSFTGSDVVTQFVPASGLPGDGTGTGLEISKTPARVIELVNPFLKDGSKLVAASLA</sequence>
<dbReference type="InterPro" id="IPR009078">
    <property type="entry name" value="Ferritin-like_SF"/>
</dbReference>
<dbReference type="Pfam" id="PF13668">
    <property type="entry name" value="Ferritin_2"/>
    <property type="match status" value="1"/>
</dbReference>
<dbReference type="EMBL" id="JAUQSY010000004">
    <property type="protein sequence ID" value="MDO7874638.1"/>
    <property type="molecule type" value="Genomic_DNA"/>
</dbReference>
<gene>
    <name evidence="1" type="ORF">Q5H93_07830</name>
</gene>
<dbReference type="RefSeq" id="WP_305005950.1">
    <property type="nucleotide sequence ID" value="NZ_JAUQSY010000004.1"/>
</dbReference>
<dbReference type="Gene3D" id="1.20.1260.10">
    <property type="match status" value="1"/>
</dbReference>
<comment type="caution">
    <text evidence="1">The sequence shown here is derived from an EMBL/GenBank/DDBJ whole genome shotgun (WGS) entry which is preliminary data.</text>
</comment>
<evidence type="ECO:0000313" key="1">
    <source>
        <dbReference type="EMBL" id="MDO7874638.1"/>
    </source>
</evidence>
<dbReference type="InterPro" id="IPR019546">
    <property type="entry name" value="TAT_signal_bac_arc"/>
</dbReference>
<protein>
    <submittedName>
        <fullName evidence="1">Ferritin-like domain-containing protein</fullName>
    </submittedName>
</protein>
<dbReference type="InterPro" id="IPR006311">
    <property type="entry name" value="TAT_signal"/>
</dbReference>
<dbReference type="SUPFAM" id="SSF47240">
    <property type="entry name" value="Ferritin-like"/>
    <property type="match status" value="1"/>
</dbReference>
<accession>A0ABT9B8V3</accession>
<organism evidence="1 2">
    <name type="scientific">Hymenobacter aranciens</name>
    <dbReference type="NCBI Taxonomy" id="3063996"/>
    <lineage>
        <taxon>Bacteria</taxon>
        <taxon>Pseudomonadati</taxon>
        <taxon>Bacteroidota</taxon>
        <taxon>Cytophagia</taxon>
        <taxon>Cytophagales</taxon>
        <taxon>Hymenobacteraceae</taxon>
        <taxon>Hymenobacter</taxon>
    </lineage>
</organism>
<dbReference type="PROSITE" id="PS51318">
    <property type="entry name" value="TAT"/>
    <property type="match status" value="1"/>
</dbReference>
<reference evidence="1" key="1">
    <citation type="submission" date="2023-07" db="EMBL/GenBank/DDBJ databases">
        <authorList>
            <person name="Kim M.K."/>
        </authorList>
    </citation>
    <scope>NUCLEOTIDE SEQUENCE</scope>
    <source>
        <strain evidence="1">ASUV-10-1</strain>
    </source>
</reference>
<proteinExistence type="predicted"/>
<dbReference type="NCBIfam" id="TIGR01409">
    <property type="entry name" value="TAT_signal_seq"/>
    <property type="match status" value="1"/>
</dbReference>
<evidence type="ECO:0000313" key="2">
    <source>
        <dbReference type="Proteomes" id="UP001176429"/>
    </source>
</evidence>
<name>A0ABT9B8V3_9BACT</name>
<dbReference type="InterPro" id="IPR012347">
    <property type="entry name" value="Ferritin-like"/>
</dbReference>
<dbReference type="Proteomes" id="UP001176429">
    <property type="component" value="Unassembled WGS sequence"/>
</dbReference>